<dbReference type="EMBL" id="BSYB01000005">
    <property type="protein sequence ID" value="GMG42569.1"/>
    <property type="molecule type" value="Genomic_DNA"/>
</dbReference>
<evidence type="ECO:0000313" key="1">
    <source>
        <dbReference type="EMBL" id="GMG42569.1"/>
    </source>
</evidence>
<gene>
    <name evidence="1" type="ORF">Aory05_000169600</name>
</gene>
<name>A0ABQ6KCP9_ASPOZ</name>
<comment type="caution">
    <text evidence="1">The sequence shown here is derived from an EMBL/GenBank/DDBJ whole genome shotgun (WGS) entry which is preliminary data.</text>
</comment>
<sequence>MFRIISALHQASLCIKIFKTGAISSTITSTSITRRHHYRSALLSSTILSQITGNSFDLESVPVKQKQSRELGFTGLHRLGGNGFQAMYDWTHGDYPGVLERHNFLKHAGYADPGLNVSPSLLGDNASTDRVTVDVTLQRATNQSLETVTESIRELTGQHEAAVTTNEDTSAIHVAVRKEQVIEIARLRGVNTVHEAYEQVPYSNVARRIFKVDEAETSD</sequence>
<reference evidence="1" key="1">
    <citation type="submission" date="2023-04" db="EMBL/GenBank/DDBJ databases">
        <title>Aspergillus oryzae var. brunneus NBRC 4377.</title>
        <authorList>
            <person name="Ichikawa N."/>
            <person name="Sato H."/>
            <person name="Tonouchi N."/>
        </authorList>
    </citation>
    <scope>NUCLEOTIDE SEQUENCE</scope>
    <source>
        <strain evidence="1">NBRC 4377</strain>
    </source>
</reference>
<evidence type="ECO:0000313" key="2">
    <source>
        <dbReference type="Proteomes" id="UP001165189"/>
    </source>
</evidence>
<proteinExistence type="predicted"/>
<accession>A0ABQ6KCP9</accession>
<organism evidence="1 2">
    <name type="scientific">Aspergillus oryzae var. brunneus</name>
    <dbReference type="NCBI Taxonomy" id="332754"/>
    <lineage>
        <taxon>Eukaryota</taxon>
        <taxon>Fungi</taxon>
        <taxon>Dikarya</taxon>
        <taxon>Ascomycota</taxon>
        <taxon>Pezizomycotina</taxon>
        <taxon>Eurotiomycetes</taxon>
        <taxon>Eurotiomycetidae</taxon>
        <taxon>Eurotiales</taxon>
        <taxon>Aspergillaceae</taxon>
        <taxon>Aspergillus</taxon>
        <taxon>Aspergillus subgen. Circumdati</taxon>
    </lineage>
</organism>
<dbReference type="Proteomes" id="UP001165189">
    <property type="component" value="Unassembled WGS sequence"/>
</dbReference>
<keyword evidence="2" id="KW-1185">Reference proteome</keyword>
<protein>
    <submittedName>
        <fullName evidence="1">Unnamed protein product</fullName>
    </submittedName>
</protein>